<dbReference type="RefSeq" id="WP_261997632.1">
    <property type="nucleotide sequence ID" value="NZ_JBBYHY010000004.1"/>
</dbReference>
<accession>A0ABU9JL23</accession>
<feature type="compositionally biased region" description="Polar residues" evidence="1">
    <location>
        <begin position="85"/>
        <end position="104"/>
    </location>
</feature>
<feature type="region of interest" description="Disordered" evidence="1">
    <location>
        <begin position="45"/>
        <end position="160"/>
    </location>
</feature>
<comment type="caution">
    <text evidence="2">The sequence shown here is derived from an EMBL/GenBank/DDBJ whole genome shotgun (WGS) entry which is preliminary data.</text>
</comment>
<evidence type="ECO:0000256" key="1">
    <source>
        <dbReference type="SAM" id="MobiDB-lite"/>
    </source>
</evidence>
<evidence type="ECO:0000313" key="3">
    <source>
        <dbReference type="Proteomes" id="UP001455088"/>
    </source>
</evidence>
<proteinExistence type="predicted"/>
<protein>
    <submittedName>
        <fullName evidence="2">Classical arabinogalactan protein 4</fullName>
    </submittedName>
</protein>
<keyword evidence="3" id="KW-1185">Reference proteome</keyword>
<feature type="compositionally biased region" description="Pro residues" evidence="1">
    <location>
        <begin position="56"/>
        <end position="71"/>
    </location>
</feature>
<organism evidence="2 3">
    <name type="scientific">Stenotrophomonas bentonitica</name>
    <dbReference type="NCBI Taxonomy" id="1450134"/>
    <lineage>
        <taxon>Bacteria</taxon>
        <taxon>Pseudomonadati</taxon>
        <taxon>Pseudomonadota</taxon>
        <taxon>Gammaproteobacteria</taxon>
        <taxon>Lysobacterales</taxon>
        <taxon>Lysobacteraceae</taxon>
        <taxon>Stenotrophomonas</taxon>
    </lineage>
</organism>
<name>A0ABU9JL23_9GAMM</name>
<sequence>MVLIPVQVHGEDLNRRREITMYRPRRLAAALLALLPLGAAAQIGPPPSPTATRPVVAPPPTPAPLPIPAQPAPADSLSGQMAPVKSSSQTQQQLRTHPIQSKGPSQPAPMQGPAVQSKVYDRNGRIIPGVKQVGPNRVLDTRTGRYYDAVPSGDGQQIKP</sequence>
<reference evidence="2 3" key="1">
    <citation type="submission" date="2024-04" db="EMBL/GenBank/DDBJ databases">
        <title>Bacterial endophytes with biocontrol capabilities against important plant pathogens.</title>
        <authorList>
            <person name="Alayande K.A."/>
        </authorList>
    </citation>
    <scope>NUCLEOTIDE SEQUENCE [LARGE SCALE GENOMIC DNA]</scope>
    <source>
        <strain evidence="2 3">KV22</strain>
    </source>
</reference>
<dbReference type="Proteomes" id="UP001455088">
    <property type="component" value="Unassembled WGS sequence"/>
</dbReference>
<evidence type="ECO:0000313" key="2">
    <source>
        <dbReference type="EMBL" id="MEL3953542.1"/>
    </source>
</evidence>
<gene>
    <name evidence="2" type="ORF">AAE039_08200</name>
</gene>
<dbReference type="EMBL" id="JBBYHY010000004">
    <property type="protein sequence ID" value="MEL3953542.1"/>
    <property type="molecule type" value="Genomic_DNA"/>
</dbReference>